<dbReference type="EMBL" id="FUXP01000003">
    <property type="protein sequence ID" value="SJZ92008.1"/>
    <property type="molecule type" value="Genomic_DNA"/>
</dbReference>
<keyword evidence="2" id="KW-0812">Transmembrane</keyword>
<accession>A0A1T4PM85</accession>
<name>A0A1T4PM85_9GAMM</name>
<dbReference type="STRING" id="1122188.SAMN02745674_01253"/>
<keyword evidence="2" id="KW-0472">Membrane</keyword>
<proteinExistence type="predicted"/>
<feature type="transmembrane region" description="Helical" evidence="2">
    <location>
        <begin position="58"/>
        <end position="83"/>
    </location>
</feature>
<evidence type="ECO:0000313" key="3">
    <source>
        <dbReference type="EMBL" id="SJZ92008.1"/>
    </source>
</evidence>
<feature type="transmembrane region" description="Helical" evidence="2">
    <location>
        <begin position="89"/>
        <end position="113"/>
    </location>
</feature>
<protein>
    <submittedName>
        <fullName evidence="3">Putative Holin-X, holin superfamily III</fullName>
    </submittedName>
</protein>
<gene>
    <name evidence="3" type="ORF">SAMN02745674_01253</name>
</gene>
<dbReference type="AlphaFoldDB" id="A0A1T4PM85"/>
<keyword evidence="4" id="KW-1185">Reference proteome</keyword>
<dbReference type="RefSeq" id="WP_078757849.1">
    <property type="nucleotide sequence ID" value="NZ_FUXP01000003.1"/>
</dbReference>
<reference evidence="3 4" key="1">
    <citation type="submission" date="2017-02" db="EMBL/GenBank/DDBJ databases">
        <authorList>
            <person name="Peterson S.W."/>
        </authorList>
    </citation>
    <scope>NUCLEOTIDE SEQUENCE [LARGE SCALE GENOMIC DNA]</scope>
    <source>
        <strain evidence="3 4">DSM 21749</strain>
    </source>
</reference>
<feature type="region of interest" description="Disordered" evidence="1">
    <location>
        <begin position="143"/>
        <end position="178"/>
    </location>
</feature>
<feature type="compositionally biased region" description="Basic and acidic residues" evidence="1">
    <location>
        <begin position="152"/>
        <end position="171"/>
    </location>
</feature>
<dbReference type="Proteomes" id="UP000190061">
    <property type="component" value="Unassembled WGS sequence"/>
</dbReference>
<dbReference type="OrthoDB" id="6058188at2"/>
<evidence type="ECO:0000256" key="2">
    <source>
        <dbReference type="SAM" id="Phobius"/>
    </source>
</evidence>
<keyword evidence="2" id="KW-1133">Transmembrane helix</keyword>
<organism evidence="3 4">
    <name type="scientific">Lysobacter spongiicola DSM 21749</name>
    <dbReference type="NCBI Taxonomy" id="1122188"/>
    <lineage>
        <taxon>Bacteria</taxon>
        <taxon>Pseudomonadati</taxon>
        <taxon>Pseudomonadota</taxon>
        <taxon>Gammaproteobacteria</taxon>
        <taxon>Lysobacterales</taxon>
        <taxon>Lysobacteraceae</taxon>
        <taxon>Novilysobacter</taxon>
    </lineage>
</organism>
<sequence length="178" mass="18662">MSDTGEEKTPPPDLIESMRQVGASGRASVGAAVDIAKALRKLVAADVSLARSAMGRTMVVGGLAGAFGVTSWLLVTSAIVLFLHGQAGFSWVLSLLLPAVVNLVLAGIAGWIAMKYFEHTRLKATRRQLARLGIGELADFMPDAASSQSTREAVKSHPGEDGNGRPIKDEQGIDVTPP</sequence>
<evidence type="ECO:0000313" key="4">
    <source>
        <dbReference type="Proteomes" id="UP000190061"/>
    </source>
</evidence>
<evidence type="ECO:0000256" key="1">
    <source>
        <dbReference type="SAM" id="MobiDB-lite"/>
    </source>
</evidence>